<dbReference type="EC" id="2.7.7.6" evidence="2"/>
<dbReference type="PANTHER" id="PTHR10102:SF0">
    <property type="entry name" value="DNA-DIRECTED RNA POLYMERASE, MITOCHONDRIAL"/>
    <property type="match status" value="1"/>
</dbReference>
<evidence type="ECO:0000256" key="5">
    <source>
        <dbReference type="ARBA" id="ARBA00022695"/>
    </source>
</evidence>
<evidence type="ECO:0000256" key="1">
    <source>
        <dbReference type="ARBA" id="ARBA00009493"/>
    </source>
</evidence>
<dbReference type="PANTHER" id="PTHR10102">
    <property type="entry name" value="DNA-DIRECTED RNA POLYMERASE, MITOCHONDRIAL"/>
    <property type="match status" value="1"/>
</dbReference>
<evidence type="ECO:0000256" key="2">
    <source>
        <dbReference type="ARBA" id="ARBA00012418"/>
    </source>
</evidence>
<dbReference type="InterPro" id="IPR002092">
    <property type="entry name" value="DNA-dir_Rpol_phage-type"/>
</dbReference>
<keyword evidence="9" id="KW-1185">Reference proteome</keyword>
<dbReference type="InterPro" id="IPR046950">
    <property type="entry name" value="DNA-dir_Rpol_C_phage-type"/>
</dbReference>
<evidence type="ECO:0000256" key="7">
    <source>
        <dbReference type="ARBA" id="ARBA00048552"/>
    </source>
</evidence>
<evidence type="ECO:0000256" key="4">
    <source>
        <dbReference type="ARBA" id="ARBA00022679"/>
    </source>
</evidence>
<sequence>MIKDASRKGHNHAVALRKAMPQPISRKLLKQTVMTTVYGVTQYGAQEQIKRQLRAMDIVFENLFLGIWPGTPLQDLKKWFQGCAIHASKLHQTMQWETPLGLPQVNAFPPNFVHSLDSTHMMLTTLFCHKEGLTFAAVHDCFWTHACDVDKMNEICRDQFVALHEYPIIDNLSEFLIKTYVDELPISEEDKKMMSQRFIPHVVPGTLNIKDVRNSTYFFS</sequence>
<comment type="catalytic activity">
    <reaction evidence="7">
        <text>RNA(n) + a ribonucleoside 5'-triphosphate = RNA(n+1) + diphosphate</text>
        <dbReference type="Rhea" id="RHEA:21248"/>
        <dbReference type="Rhea" id="RHEA-COMP:14527"/>
        <dbReference type="Rhea" id="RHEA-COMP:17342"/>
        <dbReference type="ChEBI" id="CHEBI:33019"/>
        <dbReference type="ChEBI" id="CHEBI:61557"/>
        <dbReference type="ChEBI" id="CHEBI:140395"/>
        <dbReference type="EC" id="2.7.7.6"/>
    </reaction>
</comment>
<dbReference type="Pfam" id="PF00940">
    <property type="entry name" value="RNA_pol"/>
    <property type="match status" value="2"/>
</dbReference>
<keyword evidence="4" id="KW-0808">Transferase</keyword>
<evidence type="ECO:0000256" key="6">
    <source>
        <dbReference type="ARBA" id="ARBA00023163"/>
    </source>
</evidence>
<proteinExistence type="inferred from homology"/>
<dbReference type="GO" id="GO:0001018">
    <property type="term" value="F:mitochondrial promoter sequence-specific DNA binding"/>
    <property type="evidence" value="ECO:0007669"/>
    <property type="project" value="TreeGrafter"/>
</dbReference>
<dbReference type="Gene3D" id="3.30.70.370">
    <property type="match status" value="1"/>
</dbReference>
<dbReference type="GO" id="GO:0034245">
    <property type="term" value="C:mitochondrial DNA-directed RNA polymerase complex"/>
    <property type="evidence" value="ECO:0007669"/>
    <property type="project" value="TreeGrafter"/>
</dbReference>
<reference evidence="10" key="1">
    <citation type="submission" date="2022-11" db="UniProtKB">
        <authorList>
            <consortium name="WormBaseParasite"/>
        </authorList>
    </citation>
    <scope>IDENTIFICATION</scope>
</reference>
<dbReference type="PROSITE" id="PS00489">
    <property type="entry name" value="RNA_POL_PHAGE_2"/>
    <property type="match status" value="1"/>
</dbReference>
<keyword evidence="6" id="KW-0804">Transcription</keyword>
<evidence type="ECO:0000256" key="3">
    <source>
        <dbReference type="ARBA" id="ARBA00022478"/>
    </source>
</evidence>
<protein>
    <recommendedName>
        <fullName evidence="2">DNA-directed RNA polymerase</fullName>
        <ecNumber evidence="2">2.7.7.6</ecNumber>
    </recommendedName>
</protein>
<feature type="domain" description="DNA-directed RNA polymerase C-terminal" evidence="8">
    <location>
        <begin position="104"/>
        <end position="191"/>
    </location>
</feature>
<dbReference type="Gene3D" id="1.10.150.20">
    <property type="entry name" value="5' to 3' exonuclease, C-terminal subdomain"/>
    <property type="match status" value="1"/>
</dbReference>
<dbReference type="InterPro" id="IPR043502">
    <property type="entry name" value="DNA/RNA_pol_sf"/>
</dbReference>
<dbReference type="WBParaSite" id="jg19854">
    <property type="protein sequence ID" value="jg19854"/>
    <property type="gene ID" value="jg19854"/>
</dbReference>
<comment type="similarity">
    <text evidence="1">Belongs to the phage and mitochondrial RNA polymerase family.</text>
</comment>
<evidence type="ECO:0000259" key="8">
    <source>
        <dbReference type="Pfam" id="PF00940"/>
    </source>
</evidence>
<name>A0A915DH86_9BILA</name>
<accession>A0A915DH86</accession>
<dbReference type="AlphaFoldDB" id="A0A915DH86"/>
<dbReference type="SUPFAM" id="SSF56672">
    <property type="entry name" value="DNA/RNA polymerases"/>
    <property type="match status" value="1"/>
</dbReference>
<organism evidence="9 10">
    <name type="scientific">Ditylenchus dipsaci</name>
    <dbReference type="NCBI Taxonomy" id="166011"/>
    <lineage>
        <taxon>Eukaryota</taxon>
        <taxon>Metazoa</taxon>
        <taxon>Ecdysozoa</taxon>
        <taxon>Nematoda</taxon>
        <taxon>Chromadorea</taxon>
        <taxon>Rhabditida</taxon>
        <taxon>Tylenchina</taxon>
        <taxon>Tylenchomorpha</taxon>
        <taxon>Sphaerularioidea</taxon>
        <taxon>Anguinidae</taxon>
        <taxon>Anguininae</taxon>
        <taxon>Ditylenchus</taxon>
    </lineage>
</organism>
<evidence type="ECO:0000313" key="9">
    <source>
        <dbReference type="Proteomes" id="UP000887574"/>
    </source>
</evidence>
<keyword evidence="3" id="KW-0240">DNA-directed RNA polymerase</keyword>
<feature type="domain" description="DNA-directed RNA polymerase C-terminal" evidence="8">
    <location>
        <begin position="6"/>
        <end position="59"/>
    </location>
</feature>
<dbReference type="GO" id="GO:0003899">
    <property type="term" value="F:DNA-directed RNA polymerase activity"/>
    <property type="evidence" value="ECO:0007669"/>
    <property type="project" value="UniProtKB-EC"/>
</dbReference>
<keyword evidence="5" id="KW-0548">Nucleotidyltransferase</keyword>
<dbReference type="GO" id="GO:0006390">
    <property type="term" value="P:mitochondrial transcription"/>
    <property type="evidence" value="ECO:0007669"/>
    <property type="project" value="TreeGrafter"/>
</dbReference>
<evidence type="ECO:0000313" key="10">
    <source>
        <dbReference type="WBParaSite" id="jg19854"/>
    </source>
</evidence>
<dbReference type="Proteomes" id="UP000887574">
    <property type="component" value="Unplaced"/>
</dbReference>